<evidence type="ECO:0000256" key="1">
    <source>
        <dbReference type="ARBA" id="ARBA00022448"/>
    </source>
</evidence>
<keyword evidence="3" id="KW-0285">Flavoprotein</keyword>
<evidence type="ECO:0000313" key="7">
    <source>
        <dbReference type="EMBL" id="MBM3331307.1"/>
    </source>
</evidence>
<reference evidence="7" key="1">
    <citation type="submission" date="2019-03" db="EMBL/GenBank/DDBJ databases">
        <title>Lake Tanganyika Metagenome-Assembled Genomes (MAGs).</title>
        <authorList>
            <person name="Tran P."/>
        </authorList>
    </citation>
    <scope>NUCLEOTIDE SEQUENCE</scope>
    <source>
        <strain evidence="7">K_DeepCast_150m_m2_040</strain>
    </source>
</reference>
<evidence type="ECO:0000256" key="4">
    <source>
        <dbReference type="ARBA" id="ARBA00022643"/>
    </source>
</evidence>
<protein>
    <submittedName>
        <fullName evidence="7">FMN-binding protein</fullName>
    </submittedName>
</protein>
<feature type="domain" description="FMN-binding" evidence="6">
    <location>
        <begin position="93"/>
        <end position="185"/>
    </location>
</feature>
<dbReference type="Pfam" id="PF04205">
    <property type="entry name" value="FMN_bind"/>
    <property type="match status" value="1"/>
</dbReference>
<evidence type="ECO:0000256" key="5">
    <source>
        <dbReference type="ARBA" id="ARBA00022982"/>
    </source>
</evidence>
<organism evidence="7 8">
    <name type="scientific">candidate division WOR-3 bacterium</name>
    <dbReference type="NCBI Taxonomy" id="2052148"/>
    <lineage>
        <taxon>Bacteria</taxon>
        <taxon>Bacteria division WOR-3</taxon>
    </lineage>
</organism>
<keyword evidence="4" id="KW-0288">FMN</keyword>
<proteinExistence type="predicted"/>
<dbReference type="InterPro" id="IPR010209">
    <property type="entry name" value="Ion_transpt_RnfG/RsxG"/>
</dbReference>
<dbReference type="SMART" id="SM00900">
    <property type="entry name" value="FMN_bind"/>
    <property type="match status" value="1"/>
</dbReference>
<keyword evidence="1" id="KW-0813">Transport</keyword>
<keyword evidence="2" id="KW-0597">Phosphoprotein</keyword>
<dbReference type="PANTHER" id="PTHR36118:SF1">
    <property type="entry name" value="ION-TRANSLOCATING OXIDOREDUCTASE COMPLEX SUBUNIT G"/>
    <property type="match status" value="1"/>
</dbReference>
<name>A0A937XDR8_UNCW3</name>
<dbReference type="GO" id="GO:0022900">
    <property type="term" value="P:electron transport chain"/>
    <property type="evidence" value="ECO:0007669"/>
    <property type="project" value="InterPro"/>
</dbReference>
<evidence type="ECO:0000259" key="6">
    <source>
        <dbReference type="SMART" id="SM00900"/>
    </source>
</evidence>
<keyword evidence="5" id="KW-0249">Electron transport</keyword>
<dbReference type="AlphaFoldDB" id="A0A937XDR8"/>
<dbReference type="EMBL" id="VGIR01000025">
    <property type="protein sequence ID" value="MBM3331307.1"/>
    <property type="molecule type" value="Genomic_DNA"/>
</dbReference>
<dbReference type="Proteomes" id="UP000779900">
    <property type="component" value="Unassembled WGS sequence"/>
</dbReference>
<sequence length="193" mass="21088">MNLKRKLLDLLFIVVLGVVSVAMLLAAQSYSAPAVRRFRETRLKTNVLTAAGIPWTQADFREVFERQVREETGSGEAWFVAETLVIYEFRGRGLWGMIEGIATFDSAVTHIASVRVLSQEETPGLGDRIKEPGYLATYRGKTATEPLDLALRHKASLPNEVDAISGATLSSQALVTIVSAAALRLRTAKGEAQ</sequence>
<evidence type="ECO:0000256" key="2">
    <source>
        <dbReference type="ARBA" id="ARBA00022553"/>
    </source>
</evidence>
<gene>
    <name evidence="7" type="ORF">FJY68_05560</name>
</gene>
<comment type="caution">
    <text evidence="7">The sequence shown here is derived from an EMBL/GenBank/DDBJ whole genome shotgun (WGS) entry which is preliminary data.</text>
</comment>
<evidence type="ECO:0000256" key="3">
    <source>
        <dbReference type="ARBA" id="ARBA00022630"/>
    </source>
</evidence>
<dbReference type="InterPro" id="IPR007329">
    <property type="entry name" value="FMN-bd"/>
</dbReference>
<dbReference type="GO" id="GO:0005886">
    <property type="term" value="C:plasma membrane"/>
    <property type="evidence" value="ECO:0007669"/>
    <property type="project" value="InterPro"/>
</dbReference>
<dbReference type="GO" id="GO:0010181">
    <property type="term" value="F:FMN binding"/>
    <property type="evidence" value="ECO:0007669"/>
    <property type="project" value="InterPro"/>
</dbReference>
<dbReference type="GO" id="GO:0009055">
    <property type="term" value="F:electron transfer activity"/>
    <property type="evidence" value="ECO:0007669"/>
    <property type="project" value="InterPro"/>
</dbReference>
<evidence type="ECO:0000313" key="8">
    <source>
        <dbReference type="Proteomes" id="UP000779900"/>
    </source>
</evidence>
<dbReference type="PANTHER" id="PTHR36118">
    <property type="entry name" value="ION-TRANSLOCATING OXIDOREDUCTASE COMPLEX SUBUNIT G"/>
    <property type="match status" value="1"/>
</dbReference>
<accession>A0A937XDR8</accession>